<keyword evidence="1" id="KW-0812">Transmembrane</keyword>
<dbReference type="RefSeq" id="WP_307356041.1">
    <property type="nucleotide sequence ID" value="NZ_BAAACJ010000014.1"/>
</dbReference>
<feature type="transmembrane region" description="Helical" evidence="1">
    <location>
        <begin position="92"/>
        <end position="113"/>
    </location>
</feature>
<dbReference type="PANTHER" id="PTHR34821">
    <property type="entry name" value="INNER MEMBRANE PROTEIN YDCZ"/>
    <property type="match status" value="1"/>
</dbReference>
<protein>
    <submittedName>
        <fullName evidence="2">Transporter family-2 protein</fullName>
    </submittedName>
</protein>
<evidence type="ECO:0000313" key="3">
    <source>
        <dbReference type="Proteomes" id="UP001224418"/>
    </source>
</evidence>
<keyword evidence="1" id="KW-1133">Transmembrane helix</keyword>
<name>A0ABU0JUT3_HATLI</name>
<evidence type="ECO:0000256" key="1">
    <source>
        <dbReference type="SAM" id="Phobius"/>
    </source>
</evidence>
<sequence length="148" mass="15997">MYILAIIGGILTTLSMVINSTLAKKVGLIQSTLINYIVGLIFSIFTLLVIGSSVQISIAQLKSTPIFMFLGGLIGVSVVYTSNIIIPRIPVFYSMILLFIGQVITGIIIDFIICGNIEINKIIGSIIVTLGIIYNSKIDKNLNNSDSE</sequence>
<feature type="transmembrane region" description="Helical" evidence="1">
    <location>
        <begin position="66"/>
        <end position="86"/>
    </location>
</feature>
<comment type="caution">
    <text evidence="2">The sequence shown here is derived from an EMBL/GenBank/DDBJ whole genome shotgun (WGS) entry which is preliminary data.</text>
</comment>
<accession>A0ABU0JUT3</accession>
<keyword evidence="3" id="KW-1185">Reference proteome</keyword>
<feature type="transmembrane region" description="Helical" evidence="1">
    <location>
        <begin position="33"/>
        <end position="54"/>
    </location>
</feature>
<dbReference type="Pfam" id="PF04657">
    <property type="entry name" value="DMT_YdcZ"/>
    <property type="match status" value="1"/>
</dbReference>
<dbReference type="EMBL" id="JAUSWN010000015">
    <property type="protein sequence ID" value="MDQ0480175.1"/>
    <property type="molecule type" value="Genomic_DNA"/>
</dbReference>
<evidence type="ECO:0000313" key="2">
    <source>
        <dbReference type="EMBL" id="MDQ0480175.1"/>
    </source>
</evidence>
<keyword evidence="1" id="KW-0472">Membrane</keyword>
<proteinExistence type="predicted"/>
<dbReference type="InterPro" id="IPR006750">
    <property type="entry name" value="YdcZ"/>
</dbReference>
<dbReference type="Proteomes" id="UP001224418">
    <property type="component" value="Unassembled WGS sequence"/>
</dbReference>
<reference evidence="2 3" key="1">
    <citation type="submission" date="2023-07" db="EMBL/GenBank/DDBJ databases">
        <title>Genomic Encyclopedia of Type Strains, Phase IV (KMG-IV): sequencing the most valuable type-strain genomes for metagenomic binning, comparative biology and taxonomic classification.</title>
        <authorList>
            <person name="Goeker M."/>
        </authorList>
    </citation>
    <scope>NUCLEOTIDE SEQUENCE [LARGE SCALE GENOMIC DNA]</scope>
    <source>
        <strain evidence="2 3">DSM 1400</strain>
    </source>
</reference>
<organism evidence="2 3">
    <name type="scientific">Hathewaya limosa</name>
    <name type="common">Clostridium limosum</name>
    <dbReference type="NCBI Taxonomy" id="1536"/>
    <lineage>
        <taxon>Bacteria</taxon>
        <taxon>Bacillati</taxon>
        <taxon>Bacillota</taxon>
        <taxon>Clostridia</taxon>
        <taxon>Eubacteriales</taxon>
        <taxon>Clostridiaceae</taxon>
        <taxon>Hathewaya</taxon>
    </lineage>
</organism>
<gene>
    <name evidence="2" type="ORF">QOZ93_001923</name>
</gene>
<dbReference type="PANTHER" id="PTHR34821:SF2">
    <property type="entry name" value="INNER MEMBRANE PROTEIN YDCZ"/>
    <property type="match status" value="1"/>
</dbReference>